<reference evidence="1 2" key="1">
    <citation type="journal article" date="2012" name="New Phytol.">
        <title>Insight into trade-off between wood decay and parasitism from the genome of a fungal forest pathogen.</title>
        <authorList>
            <person name="Olson A."/>
            <person name="Aerts A."/>
            <person name="Asiegbu F."/>
            <person name="Belbahri L."/>
            <person name="Bouzid O."/>
            <person name="Broberg A."/>
            <person name="Canback B."/>
            <person name="Coutinho P.M."/>
            <person name="Cullen D."/>
            <person name="Dalman K."/>
            <person name="Deflorio G."/>
            <person name="van Diepen L.T."/>
            <person name="Dunand C."/>
            <person name="Duplessis S."/>
            <person name="Durling M."/>
            <person name="Gonthier P."/>
            <person name="Grimwood J."/>
            <person name="Fossdal C.G."/>
            <person name="Hansson D."/>
            <person name="Henrissat B."/>
            <person name="Hietala A."/>
            <person name="Himmelstrand K."/>
            <person name="Hoffmeister D."/>
            <person name="Hogberg N."/>
            <person name="James T.Y."/>
            <person name="Karlsson M."/>
            <person name="Kohler A."/>
            <person name="Kues U."/>
            <person name="Lee Y.H."/>
            <person name="Lin Y.C."/>
            <person name="Lind M."/>
            <person name="Lindquist E."/>
            <person name="Lombard V."/>
            <person name="Lucas S."/>
            <person name="Lunden K."/>
            <person name="Morin E."/>
            <person name="Murat C."/>
            <person name="Park J."/>
            <person name="Raffaello T."/>
            <person name="Rouze P."/>
            <person name="Salamov A."/>
            <person name="Schmutz J."/>
            <person name="Solheim H."/>
            <person name="Stahlberg J."/>
            <person name="Velez H."/>
            <person name="de Vries R.P."/>
            <person name="Wiebenga A."/>
            <person name="Woodward S."/>
            <person name="Yakovlev I."/>
            <person name="Garbelotto M."/>
            <person name="Martin F."/>
            <person name="Grigoriev I.V."/>
            <person name="Stenlid J."/>
        </authorList>
    </citation>
    <scope>NUCLEOTIDE SEQUENCE [LARGE SCALE GENOMIC DNA]</scope>
    <source>
        <strain evidence="1 2">TC 32-1</strain>
    </source>
</reference>
<dbReference type="eggNOG" id="ENOG502SRQE">
    <property type="taxonomic scope" value="Eukaryota"/>
</dbReference>
<evidence type="ECO:0008006" key="3">
    <source>
        <dbReference type="Google" id="ProtNLM"/>
    </source>
</evidence>
<gene>
    <name evidence="1" type="ORF">HETIRDRAFT_317551</name>
</gene>
<dbReference type="RefSeq" id="XP_009546310.1">
    <property type="nucleotide sequence ID" value="XM_009548015.1"/>
</dbReference>
<dbReference type="EMBL" id="KI925458">
    <property type="protein sequence ID" value="ETW81690.1"/>
    <property type="molecule type" value="Genomic_DNA"/>
</dbReference>
<evidence type="ECO:0000313" key="2">
    <source>
        <dbReference type="Proteomes" id="UP000030671"/>
    </source>
</evidence>
<accession>W4K8L4</accession>
<dbReference type="HOGENOM" id="CLU_138681_0_0_1"/>
<organism evidence="1 2">
    <name type="scientific">Heterobasidion irregulare (strain TC 32-1)</name>
    <dbReference type="NCBI Taxonomy" id="747525"/>
    <lineage>
        <taxon>Eukaryota</taxon>
        <taxon>Fungi</taxon>
        <taxon>Dikarya</taxon>
        <taxon>Basidiomycota</taxon>
        <taxon>Agaricomycotina</taxon>
        <taxon>Agaricomycetes</taxon>
        <taxon>Russulales</taxon>
        <taxon>Bondarzewiaceae</taxon>
        <taxon>Heterobasidion</taxon>
        <taxon>Heterobasidion annosum species complex</taxon>
    </lineage>
</organism>
<dbReference type="InParanoid" id="W4K8L4"/>
<protein>
    <recommendedName>
        <fullName evidence="3">Chitin-binding type-4 domain-containing protein</fullName>
    </recommendedName>
</protein>
<proteinExistence type="predicted"/>
<dbReference type="AlphaFoldDB" id="W4K8L4"/>
<dbReference type="Proteomes" id="UP000030671">
    <property type="component" value="Unassembled WGS sequence"/>
</dbReference>
<name>W4K8L4_HETIT</name>
<evidence type="ECO:0000313" key="1">
    <source>
        <dbReference type="EMBL" id="ETW81690.1"/>
    </source>
</evidence>
<dbReference type="GeneID" id="20670426"/>
<sequence length="156" mass="16873">MLSIPFLTTAAPLAYPTGVIVAPINGTSIMPGEVFDFKYNAHADYCMSSYNYSVWLVTDKPTMFMPSETFMTGHLFGTFQEANYPGTPVPYPSNPPPSQLVMPVLSQPQGGFGSGQSAANATFYLMVWEEWDSCDGALGTKISLSMNNIVYNATAA</sequence>
<dbReference type="OrthoDB" id="3944184at2759"/>
<keyword evidence="2" id="KW-1185">Reference proteome</keyword>
<dbReference type="KEGG" id="hir:HETIRDRAFT_317551"/>